<feature type="transmembrane region" description="Helical" evidence="1">
    <location>
        <begin position="48"/>
        <end position="66"/>
    </location>
</feature>
<keyword evidence="1" id="KW-1133">Transmembrane helix</keyword>
<sequence>MQGERRLLQRVVSVVALLPVAAGLYGVLFGIDGIGTDRIVNISADSHFRYLSGLLTGIGILFLTCVPGIEHKTGLFRFLTLVVVLGGLSRLLGLYLTGLPSLVMLGALVVELGVTPLLCLWQARVAHLAASEGPGVVDLTREDAV</sequence>
<organism evidence="2 3">
    <name type="scientific">Methylobacterium thuringiense</name>
    <dbReference type="NCBI Taxonomy" id="1003091"/>
    <lineage>
        <taxon>Bacteria</taxon>
        <taxon>Pseudomonadati</taxon>
        <taxon>Pseudomonadota</taxon>
        <taxon>Alphaproteobacteria</taxon>
        <taxon>Hyphomicrobiales</taxon>
        <taxon>Methylobacteriaceae</taxon>
        <taxon>Methylobacterium</taxon>
    </lineage>
</organism>
<feature type="transmembrane region" description="Helical" evidence="1">
    <location>
        <begin position="78"/>
        <end position="96"/>
    </location>
</feature>
<protein>
    <recommendedName>
        <fullName evidence="4">DUF4345 domain-containing protein</fullName>
    </recommendedName>
</protein>
<evidence type="ECO:0000313" key="3">
    <source>
        <dbReference type="Proteomes" id="UP001055101"/>
    </source>
</evidence>
<evidence type="ECO:0008006" key="4">
    <source>
        <dbReference type="Google" id="ProtNLM"/>
    </source>
</evidence>
<evidence type="ECO:0000256" key="1">
    <source>
        <dbReference type="SAM" id="Phobius"/>
    </source>
</evidence>
<evidence type="ECO:0000313" key="2">
    <source>
        <dbReference type="EMBL" id="GJE55162.1"/>
    </source>
</evidence>
<proteinExistence type="predicted"/>
<reference evidence="2" key="1">
    <citation type="journal article" date="2021" name="Front. Microbiol.">
        <title>Comprehensive Comparative Genomics and Phenotyping of Methylobacterium Species.</title>
        <authorList>
            <person name="Alessa O."/>
            <person name="Ogura Y."/>
            <person name="Fujitani Y."/>
            <person name="Takami H."/>
            <person name="Hayashi T."/>
            <person name="Sahin N."/>
            <person name="Tani A."/>
        </authorList>
    </citation>
    <scope>NUCLEOTIDE SEQUENCE</scope>
    <source>
        <strain evidence="2">DSM 23674</strain>
    </source>
</reference>
<feature type="transmembrane region" description="Helical" evidence="1">
    <location>
        <begin position="7"/>
        <end position="28"/>
    </location>
</feature>
<dbReference type="Proteomes" id="UP001055101">
    <property type="component" value="Unassembled WGS sequence"/>
</dbReference>
<keyword evidence="3" id="KW-1185">Reference proteome</keyword>
<comment type="caution">
    <text evidence="2">The sequence shown here is derived from an EMBL/GenBank/DDBJ whole genome shotgun (WGS) entry which is preliminary data.</text>
</comment>
<feature type="transmembrane region" description="Helical" evidence="1">
    <location>
        <begin position="102"/>
        <end position="121"/>
    </location>
</feature>
<accession>A0ABQ4TM43</accession>
<dbReference type="InterPro" id="IPR025597">
    <property type="entry name" value="DUF4345"/>
</dbReference>
<dbReference type="Pfam" id="PF14248">
    <property type="entry name" value="DUF4345"/>
    <property type="match status" value="1"/>
</dbReference>
<gene>
    <name evidence="2" type="ORF">EKPJFOCH_1650</name>
</gene>
<reference evidence="2" key="2">
    <citation type="submission" date="2021-08" db="EMBL/GenBank/DDBJ databases">
        <authorList>
            <person name="Tani A."/>
            <person name="Ola A."/>
            <person name="Ogura Y."/>
            <person name="Katsura K."/>
            <person name="Hayashi T."/>
        </authorList>
    </citation>
    <scope>NUCLEOTIDE SEQUENCE</scope>
    <source>
        <strain evidence="2">DSM 23674</strain>
    </source>
</reference>
<dbReference type="EMBL" id="BPRA01000007">
    <property type="protein sequence ID" value="GJE55162.1"/>
    <property type="molecule type" value="Genomic_DNA"/>
</dbReference>
<keyword evidence="1" id="KW-0812">Transmembrane</keyword>
<dbReference type="RefSeq" id="WP_147819005.1">
    <property type="nucleotide sequence ID" value="NZ_BPRA01000007.1"/>
</dbReference>
<keyword evidence="1" id="KW-0472">Membrane</keyword>
<name>A0ABQ4TM43_9HYPH</name>